<dbReference type="SUPFAM" id="SSF55729">
    <property type="entry name" value="Acyl-CoA N-acyltransferases (Nat)"/>
    <property type="match status" value="1"/>
</dbReference>
<feature type="domain" description="N-acetyltransferase" evidence="1">
    <location>
        <begin position="180"/>
        <end position="324"/>
    </location>
</feature>
<dbReference type="SMR" id="A0A0H3K0N0"/>
<dbReference type="PANTHER" id="PTHR43415:SF6">
    <property type="entry name" value="SPERMIDINE N(1)-ACETYLTRANSFERASE"/>
    <property type="match status" value="1"/>
</dbReference>
<dbReference type="Gene3D" id="3.40.630.30">
    <property type="match status" value="1"/>
</dbReference>
<organism evidence="2 3">
    <name type="scientific">Staphylococcus aureus (strain Mu50 / ATCC 700699)</name>
    <dbReference type="NCBI Taxonomy" id="158878"/>
    <lineage>
        <taxon>Bacteria</taxon>
        <taxon>Bacillati</taxon>
        <taxon>Bacillota</taxon>
        <taxon>Bacilli</taxon>
        <taxon>Bacillales</taxon>
        <taxon>Staphylococcaceae</taxon>
        <taxon>Staphylococcus</taxon>
    </lineage>
</organism>
<dbReference type="PANTHER" id="PTHR43415">
    <property type="entry name" value="SPERMIDINE N(1)-ACETYLTRANSFERASE"/>
    <property type="match status" value="1"/>
</dbReference>
<protein>
    <recommendedName>
        <fullName evidence="1">N-acetyltransferase domain-containing protein</fullName>
    </recommendedName>
</protein>
<evidence type="ECO:0000259" key="1">
    <source>
        <dbReference type="PROSITE" id="PS51186"/>
    </source>
</evidence>
<dbReference type="CDD" id="cd04301">
    <property type="entry name" value="NAT_SF"/>
    <property type="match status" value="1"/>
</dbReference>
<sequence>MYCNMLISLLTFISVEILYNKSNKKYGGNDMSIVQLYDITQIKSFIEHSNYESASYLYKLPQQYNEIDVLITDAIESPGVFSIKENDSIKAIILSFAYDKNKFKVIGPFVADNYVLSVDTFETLFKAMTSNQPDDAVFNFSFEEGIQQYKPLMKVIQASYNFTDYYIEARTRLEEDMHQPNIIPYHKGFYRAFSKLHTTTFKYQAQSPQDIIDSLDDHHHLFLFVSEGLLKGYLYLEIDSQQSIAEIKYFSSHVDYRLKGIAFELLAYALQYAFDNFDIRKVYFKIRNKNNKLIERFNGLGFHINYEYIKFKFESRNVKDQTIPE</sequence>
<dbReference type="EMBL" id="BA000017">
    <property type="protein sequence ID" value="BAB58417.1"/>
    <property type="molecule type" value="Genomic_DNA"/>
</dbReference>
<dbReference type="KEGG" id="sav:SAV2255"/>
<evidence type="ECO:0000313" key="3">
    <source>
        <dbReference type="Proteomes" id="UP000002481"/>
    </source>
</evidence>
<dbReference type="HOGENOM" id="CLU_074109_0_0_9"/>
<dbReference type="InterPro" id="IPR016181">
    <property type="entry name" value="Acyl_CoA_acyltransferase"/>
</dbReference>
<evidence type="ECO:0000313" key="2">
    <source>
        <dbReference type="EMBL" id="BAB58417.1"/>
    </source>
</evidence>
<gene>
    <name evidence="2" type="ordered locus">SAV2255</name>
</gene>
<dbReference type="AlphaFoldDB" id="A0A0H3K0N0"/>
<dbReference type="GO" id="GO:0004145">
    <property type="term" value="F:diamine N-acetyltransferase activity"/>
    <property type="evidence" value="ECO:0007669"/>
    <property type="project" value="TreeGrafter"/>
</dbReference>
<accession>A0A0H3K0N0</accession>
<dbReference type="Pfam" id="PF00583">
    <property type="entry name" value="Acetyltransf_1"/>
    <property type="match status" value="1"/>
</dbReference>
<dbReference type="InterPro" id="IPR000182">
    <property type="entry name" value="GNAT_dom"/>
</dbReference>
<reference evidence="2 3" key="1">
    <citation type="journal article" date="2001" name="Lancet">
        <title>Whole genome sequencing of meticillin-resistant Staphylococcus aureus.</title>
        <authorList>
            <person name="Kuroda M."/>
            <person name="Ohta T."/>
            <person name="Uchiyama I."/>
            <person name="Baba T."/>
            <person name="Yuzawa H."/>
            <person name="Kobayashi I."/>
            <person name="Cui L."/>
            <person name="Oguchi A."/>
            <person name="Aoki K."/>
            <person name="Nagai Y."/>
            <person name="Lian J."/>
            <person name="Ito T."/>
            <person name="Kanamori M."/>
            <person name="Matsumaru H."/>
            <person name="Maruyama A."/>
            <person name="Murakami H."/>
            <person name="Hosoyama A."/>
            <person name="Mizutani-Ui Y."/>
            <person name="Takahashi N.K."/>
            <person name="Sawano T."/>
            <person name="Inoue R."/>
            <person name="Kaito C."/>
            <person name="Sekimizu K."/>
            <person name="Hirakawa H."/>
            <person name="Kuhara S."/>
            <person name="Goto S."/>
            <person name="Yabuzaki J."/>
            <person name="Kanehisa M."/>
            <person name="Yamashita A."/>
            <person name="Oshima K."/>
            <person name="Furuya K."/>
            <person name="Yoshino C."/>
            <person name="Shiba T."/>
            <person name="Hattori M."/>
            <person name="Ogasawara N."/>
            <person name="Hayashi H."/>
            <person name="Hiramatsu K."/>
        </authorList>
    </citation>
    <scope>NUCLEOTIDE SEQUENCE [LARGE SCALE GENOMIC DNA]</scope>
    <source>
        <strain evidence="3">Mu50 / ATCC 700699</strain>
    </source>
</reference>
<dbReference type="PROSITE" id="PS51186">
    <property type="entry name" value="GNAT"/>
    <property type="match status" value="1"/>
</dbReference>
<name>A0A0H3K0N0_STAAM</name>
<dbReference type="Proteomes" id="UP000002481">
    <property type="component" value="Chromosome"/>
</dbReference>
<proteinExistence type="predicted"/>